<dbReference type="Proteomes" id="UP000663854">
    <property type="component" value="Unassembled WGS sequence"/>
</dbReference>
<gene>
    <name evidence="1" type="ORF">PYM288_LOCUS21165</name>
</gene>
<proteinExistence type="predicted"/>
<dbReference type="AlphaFoldDB" id="A0A814R7K5"/>
<evidence type="ECO:0000313" key="2">
    <source>
        <dbReference type="Proteomes" id="UP000663854"/>
    </source>
</evidence>
<accession>A0A814R7K5</accession>
<sequence>MRVSIQGLCDLDNDLKDLIIDCWKSKKLRKFSIYCFLLEVFFRTVLDIKKKEESKQSRNSDIEYLNDNTFNHLYIK</sequence>
<organism evidence="1 2">
    <name type="scientific">Rotaria sordida</name>
    <dbReference type="NCBI Taxonomy" id="392033"/>
    <lineage>
        <taxon>Eukaryota</taxon>
        <taxon>Metazoa</taxon>
        <taxon>Spiralia</taxon>
        <taxon>Gnathifera</taxon>
        <taxon>Rotifera</taxon>
        <taxon>Eurotatoria</taxon>
        <taxon>Bdelloidea</taxon>
        <taxon>Philodinida</taxon>
        <taxon>Philodinidae</taxon>
        <taxon>Rotaria</taxon>
    </lineage>
</organism>
<evidence type="ECO:0000313" key="1">
    <source>
        <dbReference type="EMBL" id="CAF1130102.1"/>
    </source>
</evidence>
<dbReference type="EMBL" id="CAJNOH010000819">
    <property type="protein sequence ID" value="CAF1130102.1"/>
    <property type="molecule type" value="Genomic_DNA"/>
</dbReference>
<protein>
    <submittedName>
        <fullName evidence="1">Uncharacterized protein</fullName>
    </submittedName>
</protein>
<reference evidence="1" key="1">
    <citation type="submission" date="2021-02" db="EMBL/GenBank/DDBJ databases">
        <authorList>
            <person name="Nowell W R."/>
        </authorList>
    </citation>
    <scope>NUCLEOTIDE SEQUENCE</scope>
</reference>
<comment type="caution">
    <text evidence="1">The sequence shown here is derived from an EMBL/GenBank/DDBJ whole genome shotgun (WGS) entry which is preliminary data.</text>
</comment>
<name>A0A814R7K5_9BILA</name>